<keyword evidence="4" id="KW-0238">DNA-binding</keyword>
<dbReference type="EMBL" id="CAJSTJ010000197">
    <property type="protein sequence ID" value="CAG7566231.1"/>
    <property type="molecule type" value="Genomic_DNA"/>
</dbReference>
<feature type="domain" description="Zn(2)-C6 fungal-type" evidence="7">
    <location>
        <begin position="7"/>
        <end position="34"/>
    </location>
</feature>
<dbReference type="Proteomes" id="UP000693738">
    <property type="component" value="Unassembled WGS sequence"/>
</dbReference>
<evidence type="ECO:0000256" key="3">
    <source>
        <dbReference type="ARBA" id="ARBA00023015"/>
    </source>
</evidence>
<evidence type="ECO:0000256" key="1">
    <source>
        <dbReference type="ARBA" id="ARBA00022723"/>
    </source>
</evidence>
<dbReference type="PANTHER" id="PTHR36206:SF12">
    <property type="entry name" value="ASPERCRYPTIN BIOSYNTHESIS CLUSTER-SPECIFIC TRANSCRIPTION REGULATOR ATNN-RELATED"/>
    <property type="match status" value="1"/>
</dbReference>
<sequence length="268" mass="29451">MIIDGIRKVRCDEAKPACTRCASTGRKCDGYTSPPSFTSSKSPSPQPYNRPNAAADLRLILPRQIPDELLSYSYFLEVTVPSLAGAFYSEFWLAEVPRVCLLDTAIWHAVVSLGSAHEDFAENGRSSRSLFALKQFNSSIRCLTESRSPRHADQWRALVISAIFTHAGCNLLQELQGYGTGDAKTSQQHTKPDSWTSSVPISIASVQSILMNLKLHANALDHGGITDSPTLLSQNKTLNAWRFYTAPSPSTIFTQQHVSQAHRAAESL</sequence>
<keyword evidence="1" id="KW-0479">Metal-binding</keyword>
<proteinExistence type="predicted"/>
<dbReference type="InterPro" id="IPR052360">
    <property type="entry name" value="Transcr_Regulatory_Proteins"/>
</dbReference>
<dbReference type="GO" id="GO:0008270">
    <property type="term" value="F:zinc ion binding"/>
    <property type="evidence" value="ECO:0007669"/>
    <property type="project" value="InterPro"/>
</dbReference>
<evidence type="ECO:0000256" key="2">
    <source>
        <dbReference type="ARBA" id="ARBA00022833"/>
    </source>
</evidence>
<dbReference type="InterPro" id="IPR001138">
    <property type="entry name" value="Zn2Cys6_DnaBD"/>
</dbReference>
<evidence type="ECO:0000256" key="5">
    <source>
        <dbReference type="ARBA" id="ARBA00023163"/>
    </source>
</evidence>
<name>A0A8J2IW92_FUSEQ</name>
<dbReference type="Pfam" id="PF00172">
    <property type="entry name" value="Zn_clus"/>
    <property type="match status" value="1"/>
</dbReference>
<gene>
    <name evidence="8" type="ORF">FEQUK3_LOCUS11943</name>
</gene>
<keyword evidence="3" id="KW-0805">Transcription regulation</keyword>
<keyword evidence="5" id="KW-0804">Transcription</keyword>
<keyword evidence="2" id="KW-0862">Zinc</keyword>
<dbReference type="AlphaFoldDB" id="A0A8J2IW92"/>
<keyword evidence="6" id="KW-0539">Nucleus</keyword>
<dbReference type="GO" id="GO:0003677">
    <property type="term" value="F:DNA binding"/>
    <property type="evidence" value="ECO:0007669"/>
    <property type="project" value="UniProtKB-KW"/>
</dbReference>
<dbReference type="PANTHER" id="PTHR36206">
    <property type="entry name" value="ASPERCRYPTIN BIOSYNTHESIS CLUSTER-SPECIFIC TRANSCRIPTION REGULATOR ATNN-RELATED"/>
    <property type="match status" value="1"/>
</dbReference>
<dbReference type="CDD" id="cd00067">
    <property type="entry name" value="GAL4"/>
    <property type="match status" value="1"/>
</dbReference>
<dbReference type="GO" id="GO:0000981">
    <property type="term" value="F:DNA-binding transcription factor activity, RNA polymerase II-specific"/>
    <property type="evidence" value="ECO:0007669"/>
    <property type="project" value="InterPro"/>
</dbReference>
<reference evidence="8" key="1">
    <citation type="submission" date="2021-05" db="EMBL/GenBank/DDBJ databases">
        <authorList>
            <person name="Khan N."/>
        </authorList>
    </citation>
    <scope>NUCLEOTIDE SEQUENCE</scope>
</reference>
<comment type="caution">
    <text evidence="8">The sequence shown here is derived from an EMBL/GenBank/DDBJ whole genome shotgun (WGS) entry which is preliminary data.</text>
</comment>
<evidence type="ECO:0000256" key="4">
    <source>
        <dbReference type="ARBA" id="ARBA00023125"/>
    </source>
</evidence>
<organism evidence="8 9">
    <name type="scientific">Fusarium equiseti</name>
    <name type="common">Fusarium scirpi</name>
    <dbReference type="NCBI Taxonomy" id="61235"/>
    <lineage>
        <taxon>Eukaryota</taxon>
        <taxon>Fungi</taxon>
        <taxon>Dikarya</taxon>
        <taxon>Ascomycota</taxon>
        <taxon>Pezizomycotina</taxon>
        <taxon>Sordariomycetes</taxon>
        <taxon>Hypocreomycetidae</taxon>
        <taxon>Hypocreales</taxon>
        <taxon>Nectriaceae</taxon>
        <taxon>Fusarium</taxon>
        <taxon>Fusarium incarnatum-equiseti species complex</taxon>
    </lineage>
</organism>
<evidence type="ECO:0000256" key="6">
    <source>
        <dbReference type="ARBA" id="ARBA00023242"/>
    </source>
</evidence>
<accession>A0A8J2IW92</accession>
<evidence type="ECO:0000259" key="7">
    <source>
        <dbReference type="Pfam" id="PF00172"/>
    </source>
</evidence>
<evidence type="ECO:0000313" key="9">
    <source>
        <dbReference type="Proteomes" id="UP000693738"/>
    </source>
</evidence>
<protein>
    <recommendedName>
        <fullName evidence="7">Zn(2)-C6 fungal-type domain-containing protein</fullName>
    </recommendedName>
</protein>
<evidence type="ECO:0000313" key="8">
    <source>
        <dbReference type="EMBL" id="CAG7566231.1"/>
    </source>
</evidence>